<feature type="transmembrane region" description="Helical" evidence="9">
    <location>
        <begin position="224"/>
        <end position="246"/>
    </location>
</feature>
<evidence type="ECO:0000256" key="9">
    <source>
        <dbReference type="SAM" id="Phobius"/>
    </source>
</evidence>
<gene>
    <name evidence="10" type="ORF">Asru_0278_11</name>
</gene>
<dbReference type="GO" id="GO:0005886">
    <property type="term" value="C:plasma membrane"/>
    <property type="evidence" value="ECO:0007669"/>
    <property type="project" value="UniProtKB-SubCell"/>
</dbReference>
<keyword evidence="6 9" id="KW-1133">Transmembrane helix</keyword>
<evidence type="ECO:0000313" key="11">
    <source>
        <dbReference type="Proteomes" id="UP000032680"/>
    </source>
</evidence>
<evidence type="ECO:0000256" key="8">
    <source>
        <dbReference type="ARBA" id="ARBA00037998"/>
    </source>
</evidence>
<dbReference type="PANTHER" id="PTHR11795">
    <property type="entry name" value="BRANCHED-CHAIN AMINO ACID TRANSPORT SYSTEM PERMEASE PROTEIN LIVH"/>
    <property type="match status" value="1"/>
</dbReference>
<proteinExistence type="inferred from homology"/>
<evidence type="ECO:0000256" key="1">
    <source>
        <dbReference type="ARBA" id="ARBA00004651"/>
    </source>
</evidence>
<comment type="similarity">
    <text evidence="8">Belongs to the binding-protein-dependent transport system permease family. LivHM subfamily.</text>
</comment>
<organism evidence="10 11">
    <name type="scientific">Acidisphaera rubrifaciens HS-AP3</name>
    <dbReference type="NCBI Taxonomy" id="1231350"/>
    <lineage>
        <taxon>Bacteria</taxon>
        <taxon>Pseudomonadati</taxon>
        <taxon>Pseudomonadota</taxon>
        <taxon>Alphaproteobacteria</taxon>
        <taxon>Acetobacterales</taxon>
        <taxon>Acetobacteraceae</taxon>
        <taxon>Acidisphaera</taxon>
    </lineage>
</organism>
<comment type="caution">
    <text evidence="10">The sequence shown here is derived from an EMBL/GenBank/DDBJ whole genome shotgun (WGS) entry which is preliminary data.</text>
</comment>
<dbReference type="PANTHER" id="PTHR11795:SF447">
    <property type="entry name" value="ABC TRANSPORTER PERMEASE PROTEIN"/>
    <property type="match status" value="1"/>
</dbReference>
<evidence type="ECO:0000256" key="3">
    <source>
        <dbReference type="ARBA" id="ARBA00022475"/>
    </source>
</evidence>
<feature type="transmembrane region" description="Helical" evidence="9">
    <location>
        <begin position="60"/>
        <end position="84"/>
    </location>
</feature>
<feature type="transmembrane region" description="Helical" evidence="9">
    <location>
        <begin position="258"/>
        <end position="276"/>
    </location>
</feature>
<keyword evidence="5" id="KW-0029">Amino-acid transport</keyword>
<evidence type="ECO:0000256" key="2">
    <source>
        <dbReference type="ARBA" id="ARBA00022448"/>
    </source>
</evidence>
<dbReference type="GO" id="GO:0006865">
    <property type="term" value="P:amino acid transport"/>
    <property type="evidence" value="ECO:0007669"/>
    <property type="project" value="UniProtKB-KW"/>
</dbReference>
<accession>A0A0D6P8V3</accession>
<feature type="transmembrane region" description="Helical" evidence="9">
    <location>
        <begin position="34"/>
        <end position="54"/>
    </location>
</feature>
<dbReference type="CDD" id="cd06582">
    <property type="entry name" value="TM_PBP1_LivH_like"/>
    <property type="match status" value="1"/>
</dbReference>
<reference evidence="10 11" key="1">
    <citation type="submission" date="2012-11" db="EMBL/GenBank/DDBJ databases">
        <title>Whole genome sequence of Acidisphaera rubrifaciens HS-AP3.</title>
        <authorList>
            <person name="Azuma Y."/>
            <person name="Higashiura N."/>
            <person name="Hirakawa H."/>
            <person name="Matsushita K."/>
        </authorList>
    </citation>
    <scope>NUCLEOTIDE SEQUENCE [LARGE SCALE GENOMIC DNA]</scope>
    <source>
        <strain evidence="10 11">HS-AP3</strain>
    </source>
</reference>
<keyword evidence="2" id="KW-0813">Transport</keyword>
<dbReference type="GO" id="GO:0022857">
    <property type="term" value="F:transmembrane transporter activity"/>
    <property type="evidence" value="ECO:0007669"/>
    <property type="project" value="InterPro"/>
</dbReference>
<name>A0A0D6P8V3_9PROT</name>
<comment type="subcellular location">
    <subcellularLocation>
        <location evidence="1">Cell membrane</location>
        <topology evidence="1">Multi-pass membrane protein</topology>
    </subcellularLocation>
</comment>
<dbReference type="Pfam" id="PF02653">
    <property type="entry name" value="BPD_transp_2"/>
    <property type="match status" value="1"/>
</dbReference>
<feature type="transmembrane region" description="Helical" evidence="9">
    <location>
        <begin position="6"/>
        <end position="27"/>
    </location>
</feature>
<dbReference type="OrthoDB" id="9807115at2"/>
<dbReference type="Proteomes" id="UP000032680">
    <property type="component" value="Unassembled WGS sequence"/>
</dbReference>
<dbReference type="InterPro" id="IPR052157">
    <property type="entry name" value="BCAA_transport_permease"/>
</dbReference>
<dbReference type="InterPro" id="IPR001851">
    <property type="entry name" value="ABC_transp_permease"/>
</dbReference>
<dbReference type="EMBL" id="BANB01000278">
    <property type="protein sequence ID" value="GAN77294.1"/>
    <property type="molecule type" value="Genomic_DNA"/>
</dbReference>
<protein>
    <submittedName>
        <fullName evidence="10">ABC transporter amide-urea permease</fullName>
    </submittedName>
</protein>
<keyword evidence="11" id="KW-1185">Reference proteome</keyword>
<evidence type="ECO:0000313" key="10">
    <source>
        <dbReference type="EMBL" id="GAN77294.1"/>
    </source>
</evidence>
<keyword evidence="4 9" id="KW-0812">Transmembrane</keyword>
<feature type="transmembrane region" description="Helical" evidence="9">
    <location>
        <begin position="136"/>
        <end position="156"/>
    </location>
</feature>
<evidence type="ECO:0000256" key="6">
    <source>
        <dbReference type="ARBA" id="ARBA00022989"/>
    </source>
</evidence>
<dbReference type="RefSeq" id="WP_048861316.1">
    <property type="nucleotide sequence ID" value="NZ_BANB01000278.1"/>
</dbReference>
<dbReference type="AlphaFoldDB" id="A0A0D6P8V3"/>
<keyword evidence="3" id="KW-1003">Cell membrane</keyword>
<feature type="transmembrane region" description="Helical" evidence="9">
    <location>
        <begin position="96"/>
        <end position="116"/>
    </location>
</feature>
<evidence type="ECO:0000256" key="4">
    <source>
        <dbReference type="ARBA" id="ARBA00022692"/>
    </source>
</evidence>
<evidence type="ECO:0000256" key="5">
    <source>
        <dbReference type="ARBA" id="ARBA00022970"/>
    </source>
</evidence>
<keyword evidence="7 9" id="KW-0472">Membrane</keyword>
<sequence>MDLIGLTGFNILVAIATLVLLALGLGVIYGMMRIINLAHGEFLMLGAYATALATNHGVNIWISMLIVSPLVVGIFGLLVERLFIRFLYGRMIDTMLATWGLSLALIGLVTTLFGTTVQGVSAPLGGFAIGRYQGSLYGLFLVACAAAMLGGLYALLRTTRFGLIVRATMQNPNMAAALGVSPPRIYMATFALGSALTGLAGGLLAPVSGTAPNMGVAFVAKSFITVLGGGAAFVTGTGLASTLFGIIDEIATERTTPVFGEVALLLSAVILIRVLPQGITGRFFRRST</sequence>
<feature type="transmembrane region" description="Helical" evidence="9">
    <location>
        <begin position="185"/>
        <end position="204"/>
    </location>
</feature>
<evidence type="ECO:0000256" key="7">
    <source>
        <dbReference type="ARBA" id="ARBA00023136"/>
    </source>
</evidence>